<sequence>MGLGFSQFVKRDFLLNESNGLLTNNKLTIQCEAFISYLKTENHDNPEKTTNITIPQSKLSLDYGNMLDSPLFYDCVIKVEDTEIKVHKAVLAARSSVFCDILKGTSEELQTNIIEIKDFNVEVIKKMLKYIYTDEVSDIQNMANQMFEIANIYELDRLKAFSEQSMCDSLTTDNVLERFALSDKYPTEILKKCCEELIIKNIVFLKETEEWQKYIFTNPSLLNRLLFKCLNISSKDEKKE</sequence>
<dbReference type="InterPro" id="IPR000210">
    <property type="entry name" value="BTB/POZ_dom"/>
</dbReference>
<dbReference type="WBParaSite" id="SVE_0323100.1">
    <property type="protein sequence ID" value="SVE_0323100.1"/>
    <property type="gene ID" value="SVE_0323100"/>
</dbReference>
<evidence type="ECO:0000313" key="3">
    <source>
        <dbReference type="Proteomes" id="UP000035680"/>
    </source>
</evidence>
<protein>
    <submittedName>
        <fullName evidence="4">Speckle-type POZ protein-like (inferred by orthology to a human protein)</fullName>
    </submittedName>
</protein>
<name>A0A0K0F349_STRVS</name>
<dbReference type="Gene3D" id="1.25.40.420">
    <property type="match status" value="1"/>
</dbReference>
<evidence type="ECO:0000313" key="4">
    <source>
        <dbReference type="WBParaSite" id="SVE_0323100.1"/>
    </source>
</evidence>
<dbReference type="AlphaFoldDB" id="A0A0K0F349"/>
<reference evidence="3" key="1">
    <citation type="submission" date="2014-07" db="EMBL/GenBank/DDBJ databases">
        <authorList>
            <person name="Martin A.A"/>
            <person name="De Silva N."/>
        </authorList>
    </citation>
    <scope>NUCLEOTIDE SEQUENCE</scope>
</reference>
<dbReference type="SUPFAM" id="SSF54695">
    <property type="entry name" value="POZ domain"/>
    <property type="match status" value="1"/>
</dbReference>
<keyword evidence="3" id="KW-1185">Reference proteome</keyword>
<dbReference type="PROSITE" id="PS50097">
    <property type="entry name" value="BTB"/>
    <property type="match status" value="1"/>
</dbReference>
<dbReference type="InterPro" id="IPR011333">
    <property type="entry name" value="SKP1/BTB/POZ_sf"/>
</dbReference>
<dbReference type="PROSITE" id="PS50144">
    <property type="entry name" value="MATH"/>
    <property type="match status" value="1"/>
</dbReference>
<dbReference type="PANTHER" id="PTHR24413">
    <property type="entry name" value="SPECKLE-TYPE POZ PROTEIN"/>
    <property type="match status" value="1"/>
</dbReference>
<dbReference type="Proteomes" id="UP000035680">
    <property type="component" value="Unassembled WGS sequence"/>
</dbReference>
<organism evidence="3 4">
    <name type="scientific">Strongyloides venezuelensis</name>
    <name type="common">Threadworm</name>
    <dbReference type="NCBI Taxonomy" id="75913"/>
    <lineage>
        <taxon>Eukaryota</taxon>
        <taxon>Metazoa</taxon>
        <taxon>Ecdysozoa</taxon>
        <taxon>Nematoda</taxon>
        <taxon>Chromadorea</taxon>
        <taxon>Rhabditida</taxon>
        <taxon>Tylenchina</taxon>
        <taxon>Panagrolaimomorpha</taxon>
        <taxon>Strongyloidoidea</taxon>
        <taxon>Strongyloididae</taxon>
        <taxon>Strongyloides</taxon>
    </lineage>
</organism>
<dbReference type="SUPFAM" id="SSF49599">
    <property type="entry name" value="TRAF domain-like"/>
    <property type="match status" value="1"/>
</dbReference>
<dbReference type="STRING" id="75913.A0A0K0F349"/>
<dbReference type="InterPro" id="IPR008974">
    <property type="entry name" value="TRAF-like"/>
</dbReference>
<evidence type="ECO:0000259" key="1">
    <source>
        <dbReference type="PROSITE" id="PS50097"/>
    </source>
</evidence>
<dbReference type="Gene3D" id="2.60.210.10">
    <property type="entry name" value="Apoptosis, Tumor Necrosis Factor Receptor Associated Protein 2, Chain A"/>
    <property type="match status" value="1"/>
</dbReference>
<dbReference type="SMART" id="SM00225">
    <property type="entry name" value="BTB"/>
    <property type="match status" value="1"/>
</dbReference>
<feature type="domain" description="MATH" evidence="2">
    <location>
        <begin position="1"/>
        <end position="33"/>
    </location>
</feature>
<evidence type="ECO:0000259" key="2">
    <source>
        <dbReference type="PROSITE" id="PS50144"/>
    </source>
</evidence>
<dbReference type="GO" id="GO:0030163">
    <property type="term" value="P:protein catabolic process"/>
    <property type="evidence" value="ECO:0007669"/>
    <property type="project" value="UniProtKB-ARBA"/>
</dbReference>
<accession>A0A0K0F349</accession>
<feature type="domain" description="BTB" evidence="1">
    <location>
        <begin position="73"/>
        <end position="140"/>
    </location>
</feature>
<reference evidence="4" key="2">
    <citation type="submission" date="2015-08" db="UniProtKB">
        <authorList>
            <consortium name="WormBaseParasite"/>
        </authorList>
    </citation>
    <scope>IDENTIFICATION</scope>
</reference>
<dbReference type="Gene3D" id="3.30.710.10">
    <property type="entry name" value="Potassium Channel Kv1.1, Chain A"/>
    <property type="match status" value="1"/>
</dbReference>
<dbReference type="Pfam" id="PF00651">
    <property type="entry name" value="BTB"/>
    <property type="match status" value="1"/>
</dbReference>
<proteinExistence type="predicted"/>
<dbReference type="InterPro" id="IPR002083">
    <property type="entry name" value="MATH/TRAF_dom"/>
</dbReference>